<dbReference type="PANTHER" id="PTHR10000:SF25">
    <property type="entry name" value="PHOSPHATASE YKRA-RELATED"/>
    <property type="match status" value="1"/>
</dbReference>
<dbReference type="PANTHER" id="PTHR10000">
    <property type="entry name" value="PHOSPHOSERINE PHOSPHATASE"/>
    <property type="match status" value="1"/>
</dbReference>
<organism evidence="1 2">
    <name type="scientific">Kandleria vitulina DSM 20405</name>
    <dbReference type="NCBI Taxonomy" id="1410657"/>
    <lineage>
        <taxon>Bacteria</taxon>
        <taxon>Bacillati</taxon>
        <taxon>Bacillota</taxon>
        <taxon>Erysipelotrichia</taxon>
        <taxon>Erysipelotrichales</taxon>
        <taxon>Coprobacillaceae</taxon>
        <taxon>Kandleria</taxon>
    </lineage>
</organism>
<evidence type="ECO:0000313" key="1">
    <source>
        <dbReference type="EMBL" id="KRN47528.1"/>
    </source>
</evidence>
<proteinExistence type="predicted"/>
<dbReference type="AlphaFoldDB" id="A0A0R2H4L2"/>
<sequence>MDNKMFFFDIDGTLIDVNKDIYEITDASKVAMDELKSNGHDVFLSTGRCKCFIVDGVSSYPFSGYVTCNGGHVSYKGKTLYKTVIEPEAIMETMNLCSQYDMNYYFESNDYIYIKDRHDPTHVHFANKWGMKDEICVDHFDPYHIESYIGMIYCNNLDDIPVMIEKLSPYFDIQRHRSRHSFDLTLRGTSKAKGIMELVKAMHRDMKDTIAFGDGRNDLEMIEEVSLGIAMGNAVPELKKVANYVTANIEDEGIQFALQHFGMINQR</sequence>
<dbReference type="SFLD" id="SFLDS00003">
    <property type="entry name" value="Haloacid_Dehalogenase"/>
    <property type="match status" value="1"/>
</dbReference>
<keyword evidence="2" id="KW-1185">Reference proteome</keyword>
<dbReference type="InterPro" id="IPR036412">
    <property type="entry name" value="HAD-like_sf"/>
</dbReference>
<dbReference type="SFLD" id="SFLDG01140">
    <property type="entry name" value="C2.B:_Phosphomannomutase_and_P"/>
    <property type="match status" value="1"/>
</dbReference>
<dbReference type="EMBL" id="JQBL01000041">
    <property type="protein sequence ID" value="KRN47528.1"/>
    <property type="molecule type" value="Genomic_DNA"/>
</dbReference>
<dbReference type="SUPFAM" id="SSF56784">
    <property type="entry name" value="HAD-like"/>
    <property type="match status" value="1"/>
</dbReference>
<dbReference type="Proteomes" id="UP000051841">
    <property type="component" value="Unassembled WGS sequence"/>
</dbReference>
<dbReference type="GO" id="GO:0000287">
    <property type="term" value="F:magnesium ion binding"/>
    <property type="evidence" value="ECO:0007669"/>
    <property type="project" value="TreeGrafter"/>
</dbReference>
<comment type="caution">
    <text evidence="1">The sequence shown here is derived from an EMBL/GenBank/DDBJ whole genome shotgun (WGS) entry which is preliminary data.</text>
</comment>
<dbReference type="InterPro" id="IPR000150">
    <property type="entry name" value="Cof"/>
</dbReference>
<gene>
    <name evidence="1" type="ORF">IV49_GL001499</name>
</gene>
<dbReference type="Gene3D" id="3.30.1240.10">
    <property type="match status" value="1"/>
</dbReference>
<dbReference type="PATRIC" id="fig|1410657.5.peg.1547"/>
<protein>
    <recommendedName>
        <fullName evidence="3">HAD superfamily hydrolase</fullName>
    </recommendedName>
</protein>
<accession>A0A0R2H4L2</accession>
<dbReference type="InterPro" id="IPR023214">
    <property type="entry name" value="HAD_sf"/>
</dbReference>
<dbReference type="GO" id="GO:0005829">
    <property type="term" value="C:cytosol"/>
    <property type="evidence" value="ECO:0007669"/>
    <property type="project" value="TreeGrafter"/>
</dbReference>
<reference evidence="1 2" key="1">
    <citation type="journal article" date="2015" name="Genome Announc.">
        <title>Expanding the biotechnology potential of lactobacilli through comparative genomics of 213 strains and associated genera.</title>
        <authorList>
            <person name="Sun Z."/>
            <person name="Harris H.M."/>
            <person name="McCann A."/>
            <person name="Guo C."/>
            <person name="Argimon S."/>
            <person name="Zhang W."/>
            <person name="Yang X."/>
            <person name="Jeffery I.B."/>
            <person name="Cooney J.C."/>
            <person name="Kagawa T.F."/>
            <person name="Liu W."/>
            <person name="Song Y."/>
            <person name="Salvetti E."/>
            <person name="Wrobel A."/>
            <person name="Rasinkangas P."/>
            <person name="Parkhill J."/>
            <person name="Rea M.C."/>
            <person name="O'Sullivan O."/>
            <person name="Ritari J."/>
            <person name="Douillard F.P."/>
            <person name="Paul Ross R."/>
            <person name="Yang R."/>
            <person name="Briner A.E."/>
            <person name="Felis G.E."/>
            <person name="de Vos W.M."/>
            <person name="Barrangou R."/>
            <person name="Klaenhammer T.R."/>
            <person name="Caufield P.W."/>
            <person name="Cui Y."/>
            <person name="Zhang H."/>
            <person name="O'Toole P.W."/>
        </authorList>
    </citation>
    <scope>NUCLEOTIDE SEQUENCE [LARGE SCALE GENOMIC DNA]</scope>
    <source>
        <strain evidence="1 2">DSM 20405</strain>
    </source>
</reference>
<dbReference type="NCBIfam" id="TIGR01484">
    <property type="entry name" value="HAD-SF-IIB"/>
    <property type="match status" value="1"/>
</dbReference>
<dbReference type="Pfam" id="PF08282">
    <property type="entry name" value="Hydrolase_3"/>
    <property type="match status" value="1"/>
</dbReference>
<evidence type="ECO:0000313" key="2">
    <source>
        <dbReference type="Proteomes" id="UP000051841"/>
    </source>
</evidence>
<evidence type="ECO:0008006" key="3">
    <source>
        <dbReference type="Google" id="ProtNLM"/>
    </source>
</evidence>
<dbReference type="PROSITE" id="PS01229">
    <property type="entry name" value="COF_2"/>
    <property type="match status" value="1"/>
</dbReference>
<name>A0A0R2H4L2_9FIRM</name>
<dbReference type="RefSeq" id="WP_031590150.1">
    <property type="nucleotide sequence ID" value="NZ_JQBL01000041.1"/>
</dbReference>
<dbReference type="NCBIfam" id="TIGR00099">
    <property type="entry name" value="Cof-subfamily"/>
    <property type="match status" value="1"/>
</dbReference>
<dbReference type="GO" id="GO:0016791">
    <property type="term" value="F:phosphatase activity"/>
    <property type="evidence" value="ECO:0007669"/>
    <property type="project" value="TreeGrafter"/>
</dbReference>
<dbReference type="InterPro" id="IPR006379">
    <property type="entry name" value="HAD-SF_hydro_IIB"/>
</dbReference>
<dbReference type="Gene3D" id="3.40.50.1000">
    <property type="entry name" value="HAD superfamily/HAD-like"/>
    <property type="match status" value="1"/>
</dbReference>